<keyword evidence="3" id="KW-1185">Reference proteome</keyword>
<sequence length="152" mass="17841">MKTTRMNSFQVIGIKVRTTNENMQAAKDIPALWEQFMTNNIFEKIPNKENNDVYAIYTNYESDYTGAYDMIIGCKVYNLNEVPSEMSALEIPETSYQEFTAEGKLNDNIVYNKWMEIWQSELNREYKADFEIYPENVVPTENTKVPIYISVR</sequence>
<dbReference type="InterPro" id="IPR010499">
    <property type="entry name" value="AraC_E-bd"/>
</dbReference>
<dbReference type="InterPro" id="IPR029441">
    <property type="entry name" value="Cass2"/>
</dbReference>
<proteinExistence type="predicted"/>
<dbReference type="PANTHER" id="PTHR36444">
    <property type="entry name" value="TRANSCRIPTIONAL REGULATOR PROTEIN YOBU-RELATED"/>
    <property type="match status" value="1"/>
</dbReference>
<dbReference type="InterPro" id="IPR011256">
    <property type="entry name" value="Reg_factor_effector_dom_sf"/>
</dbReference>
<protein>
    <submittedName>
        <fullName evidence="2">Transcriptional regulator YdeE</fullName>
    </submittedName>
</protein>
<evidence type="ECO:0000313" key="2">
    <source>
        <dbReference type="EMBL" id="CAL2092536.1"/>
    </source>
</evidence>
<dbReference type="InterPro" id="IPR053182">
    <property type="entry name" value="YobU-like_regulator"/>
</dbReference>
<dbReference type="RefSeq" id="WP_348713377.1">
    <property type="nucleotide sequence ID" value="NZ_CAXIXY010000007.1"/>
</dbReference>
<gene>
    <name evidence="2" type="ORF">T190607A01A_50021</name>
</gene>
<evidence type="ECO:0000259" key="1">
    <source>
        <dbReference type="SMART" id="SM00871"/>
    </source>
</evidence>
<reference evidence="2 3" key="1">
    <citation type="submission" date="2024-05" db="EMBL/GenBank/DDBJ databases">
        <authorList>
            <person name="Duchaud E."/>
        </authorList>
    </citation>
    <scope>NUCLEOTIDE SEQUENCE [LARGE SCALE GENOMIC DNA]</scope>
    <source>
        <strain evidence="2">Ena-SAMPLE-TAB-13-05-2024-13:56:06:370-140302</strain>
    </source>
</reference>
<dbReference type="Gene3D" id="3.20.80.10">
    <property type="entry name" value="Regulatory factor, effector binding domain"/>
    <property type="match status" value="1"/>
</dbReference>
<name>A0ABP1ESZ6_9FLAO</name>
<dbReference type="SMART" id="SM00871">
    <property type="entry name" value="AraC_E_bind"/>
    <property type="match status" value="1"/>
</dbReference>
<dbReference type="Pfam" id="PF14526">
    <property type="entry name" value="Cass2"/>
    <property type="match status" value="1"/>
</dbReference>
<dbReference type="SUPFAM" id="SSF55136">
    <property type="entry name" value="Probable bacterial effector-binding domain"/>
    <property type="match status" value="1"/>
</dbReference>
<dbReference type="EMBL" id="CAXIXY010000007">
    <property type="protein sequence ID" value="CAL2092536.1"/>
    <property type="molecule type" value="Genomic_DNA"/>
</dbReference>
<organism evidence="2 3">
    <name type="scientific">Tenacibaculum platacis</name>
    <dbReference type="NCBI Taxonomy" id="3137852"/>
    <lineage>
        <taxon>Bacteria</taxon>
        <taxon>Pseudomonadati</taxon>
        <taxon>Bacteroidota</taxon>
        <taxon>Flavobacteriia</taxon>
        <taxon>Flavobacteriales</taxon>
        <taxon>Flavobacteriaceae</taxon>
        <taxon>Tenacibaculum</taxon>
    </lineage>
</organism>
<dbReference type="Proteomes" id="UP001497416">
    <property type="component" value="Unassembled WGS sequence"/>
</dbReference>
<evidence type="ECO:0000313" key="3">
    <source>
        <dbReference type="Proteomes" id="UP001497416"/>
    </source>
</evidence>
<feature type="domain" description="AraC effector-binding" evidence="1">
    <location>
        <begin position="1"/>
        <end position="152"/>
    </location>
</feature>
<comment type="caution">
    <text evidence="2">The sequence shown here is derived from an EMBL/GenBank/DDBJ whole genome shotgun (WGS) entry which is preliminary data.</text>
</comment>
<accession>A0ABP1ESZ6</accession>
<dbReference type="PANTHER" id="PTHR36444:SF2">
    <property type="entry name" value="TRANSCRIPTIONAL REGULATOR PROTEIN YOBU-RELATED"/>
    <property type="match status" value="1"/>
</dbReference>